<dbReference type="InterPro" id="IPR026832">
    <property type="entry name" value="Asteroid"/>
</dbReference>
<accession>A0A061HIP6</accession>
<sequence length="559" mass="64053">MGIPHLNSFLQPYTTHENLNGWTVVIDGNALAYHIYYLCVARRYDARNTLEGLPQNLEIAATVIEWLEWPVFEVSLHWNSGKIYFDGFLPPSKMRTRSLRLGRLTSQYSNYYKTHNAFRHTQLKELGEMTLFGVSIGATKPCLCPPPPYLVPVILETLYYSKNYSNLIEVVPWEADFYCAQYAKEHGVLVLSGDSDLLIYDLGPQGAVAFFKDIKQSIPNRELSAAVYKPTEIVKRLGLDKSHGLKPFAFELLMASTPKFSDIRKRAISLRALEIHPIKYKETFDEYNISFPEYDSKSKSSNSRSLTYLQALDPRVSEYVLQFPTFAKVAKQPLINNSTEKHVYRIFLPFLLDSPARTSGWEIASATRQLAYGLINLALPAEERIASVVEHKRQHAKFGGRELGLPTTLEISTACSEICSNFSKFREKFKHLCNRQIWIVMAILQEIEWSQFNNKLPMTLLAVKHVAKFFSTSMRERAYHWDLIHYLAQIDASFYSYRILQQVSRTVIAQGQQDNLPAALFHLSKLLESLPKICEFPDRDSIISFFHDNLSNISSMANN</sequence>
<dbReference type="Pfam" id="PF12813">
    <property type="entry name" value="XPG_I_2"/>
    <property type="match status" value="1"/>
</dbReference>
<organism evidence="4">
    <name type="scientific">Blumeria graminis f. sp. tritici 96224</name>
    <dbReference type="NCBI Taxonomy" id="1268274"/>
    <lineage>
        <taxon>Eukaryota</taxon>
        <taxon>Fungi</taxon>
        <taxon>Dikarya</taxon>
        <taxon>Ascomycota</taxon>
        <taxon>Pezizomycotina</taxon>
        <taxon>Leotiomycetes</taxon>
        <taxon>Erysiphales</taxon>
        <taxon>Erysiphaceae</taxon>
        <taxon>Blumeria</taxon>
    </lineage>
</organism>
<proteinExistence type="inferred from homology"/>
<reference evidence="5" key="1">
    <citation type="journal article" date="2013" name="Nat. Genet.">
        <title>The wheat powdery mildew genome shows the unique evolution of an obligate biotroph.</title>
        <authorList>
            <person name="Wicker T."/>
            <person name="Oberhaensli S."/>
            <person name="Parlange F."/>
            <person name="Buchmann J.P."/>
            <person name="Shatalina M."/>
            <person name="Roffler S."/>
            <person name="Ben-David R."/>
            <person name="Dolezel J."/>
            <person name="Simkova H."/>
            <person name="Schulze-Lefert P."/>
            <person name="Spanu P.D."/>
            <person name="Bruggmann R."/>
            <person name="Amselem J."/>
            <person name="Quesneville H."/>
            <person name="Ver Loren van Themaat E."/>
            <person name="Paape T."/>
            <person name="Shimizu K.K."/>
            <person name="Keller B."/>
        </authorList>
    </citation>
    <scope>NUCLEOTIDE SEQUENCE [LARGE SCALE GENOMIC DNA]</scope>
    <source>
        <strain evidence="5">96224</strain>
    </source>
</reference>
<dbReference type="EMBL" id="UIGY01000055">
    <property type="protein sequence ID" value="SUZ09656.1"/>
    <property type="molecule type" value="Genomic_DNA"/>
</dbReference>
<feature type="domain" description="Asteroid" evidence="2">
    <location>
        <begin position="147"/>
        <end position="400"/>
    </location>
</feature>
<dbReference type="AlphaFoldDB" id="A0A061HIP6"/>
<protein>
    <submittedName>
        <fullName evidence="4">Bgt-4654</fullName>
    </submittedName>
</protein>
<evidence type="ECO:0000313" key="5">
    <source>
        <dbReference type="Proteomes" id="UP000053110"/>
    </source>
</evidence>
<dbReference type="Proteomes" id="UP000053110">
    <property type="component" value="Unassembled WGS sequence"/>
</dbReference>
<evidence type="ECO:0000313" key="3">
    <source>
        <dbReference type="EMBL" id="EPQ65360.1"/>
    </source>
</evidence>
<dbReference type="EMBL" id="KE375028">
    <property type="protein sequence ID" value="EPQ65360.1"/>
    <property type="molecule type" value="Genomic_DNA"/>
</dbReference>
<evidence type="ECO:0000259" key="2">
    <source>
        <dbReference type="Pfam" id="PF12813"/>
    </source>
</evidence>
<dbReference type="SUPFAM" id="SSF88723">
    <property type="entry name" value="PIN domain-like"/>
    <property type="match status" value="1"/>
</dbReference>
<dbReference type="PANTHER" id="PTHR15665:SF1">
    <property type="entry name" value="PROTEIN ASTEROID HOMOLOG 1"/>
    <property type="match status" value="1"/>
</dbReference>
<dbReference type="InterPro" id="IPR039436">
    <property type="entry name" value="Asteroid_dom"/>
</dbReference>
<evidence type="ECO:0000256" key="1">
    <source>
        <dbReference type="ARBA" id="ARBA00007398"/>
    </source>
</evidence>
<dbReference type="Gene3D" id="3.40.50.1010">
    <property type="entry name" value="5'-nuclease"/>
    <property type="match status" value="1"/>
</dbReference>
<dbReference type="HOGENOM" id="CLU_016461_1_0_1"/>
<name>A0A061HIP6_BLUGR</name>
<reference evidence="3" key="2">
    <citation type="submission" date="2013-01" db="EMBL/GenBank/DDBJ databases">
        <title>The wheat powdery mildew genome reveals unique evolution of an obligate biotroph.</title>
        <authorList>
            <person name="Oberhaensli S."/>
            <person name="Wicker T."/>
            <person name="Keller B."/>
        </authorList>
    </citation>
    <scope>NUCLEOTIDE SEQUENCE</scope>
    <source>
        <strain evidence="3">96224</strain>
    </source>
</reference>
<dbReference type="PANTHER" id="PTHR15665">
    <property type="entry name" value="ASTEROID PROTEIN"/>
    <property type="match status" value="1"/>
</dbReference>
<dbReference type="InterPro" id="IPR029060">
    <property type="entry name" value="PIN-like_dom_sf"/>
</dbReference>
<comment type="similarity">
    <text evidence="1">Belongs to the asteroid family.</text>
</comment>
<gene>
    <name evidence="3" type="ORF">BGT96224_4654</name>
    <name evidence="4" type="ORF">BGT96224V2_LOCUS2827</name>
</gene>
<dbReference type="OrthoDB" id="5297549at2759"/>
<evidence type="ECO:0000313" key="4">
    <source>
        <dbReference type="EMBL" id="SUZ09656.1"/>
    </source>
</evidence>
<reference evidence="4" key="3">
    <citation type="submission" date="2018-07" db="EMBL/GenBank/DDBJ databases">
        <authorList>
            <person name="Quirk P.G."/>
            <person name="Krulwich T.A."/>
        </authorList>
    </citation>
    <scope>NUCLEOTIDE SEQUENCE</scope>
    <source>
        <strain evidence="4">96224</strain>
    </source>
</reference>